<dbReference type="PANTHER" id="PTHR34145:SF28">
    <property type="entry name" value="F-BOX DOMAIN-CONTAINING PROTEIN"/>
    <property type="match status" value="1"/>
</dbReference>
<reference evidence="2" key="2">
    <citation type="submission" date="2021-01" db="UniProtKB">
        <authorList>
            <consortium name="EnsemblPlants"/>
        </authorList>
    </citation>
    <scope>IDENTIFICATION</scope>
</reference>
<dbReference type="EMBL" id="LRBV02000008">
    <property type="status" value="NOT_ANNOTATED_CDS"/>
    <property type="molecule type" value="Genomic_DNA"/>
</dbReference>
<name>A0A7N2M9P7_QUELO</name>
<dbReference type="AlphaFoldDB" id="A0A7N2M9P7"/>
<dbReference type="OMA" id="SECEHLE"/>
<dbReference type="Gramene" id="QL08p012142:mrna">
    <property type="protein sequence ID" value="QL08p012142:mrna"/>
    <property type="gene ID" value="QL08p012142"/>
</dbReference>
<dbReference type="InterPro" id="IPR053772">
    <property type="entry name" value="At1g61320/At1g61330-like"/>
</dbReference>
<reference evidence="2 3" key="1">
    <citation type="journal article" date="2016" name="G3 (Bethesda)">
        <title>First Draft Assembly and Annotation of the Genome of a California Endemic Oak Quercus lobata Nee (Fagaceae).</title>
        <authorList>
            <person name="Sork V.L."/>
            <person name="Fitz-Gibbon S.T."/>
            <person name="Puiu D."/>
            <person name="Crepeau M."/>
            <person name="Gugger P.F."/>
            <person name="Sherman R."/>
            <person name="Stevens K."/>
            <person name="Langley C.H."/>
            <person name="Pellegrini M."/>
            <person name="Salzberg S.L."/>
        </authorList>
    </citation>
    <scope>NUCLEOTIDE SEQUENCE [LARGE SCALE GENOMIC DNA]</scope>
    <source>
        <strain evidence="2 3">cv. SW786</strain>
    </source>
</reference>
<feature type="domain" description="F-box" evidence="1">
    <location>
        <begin position="11"/>
        <end position="52"/>
    </location>
</feature>
<evidence type="ECO:0000313" key="3">
    <source>
        <dbReference type="Proteomes" id="UP000594261"/>
    </source>
</evidence>
<dbReference type="FunCoup" id="A0A7N2M9P7">
    <property type="interactions" value="230"/>
</dbReference>
<dbReference type="PANTHER" id="PTHR34145">
    <property type="entry name" value="OS02G0105600 PROTEIN"/>
    <property type="match status" value="1"/>
</dbReference>
<dbReference type="SMART" id="SM00256">
    <property type="entry name" value="FBOX"/>
    <property type="match status" value="1"/>
</dbReference>
<dbReference type="Proteomes" id="UP000594261">
    <property type="component" value="Chromosome 8"/>
</dbReference>
<keyword evidence="3" id="KW-1185">Reference proteome</keyword>
<dbReference type="InterPro" id="IPR053781">
    <property type="entry name" value="F-box_AtFBL13-like"/>
</dbReference>
<dbReference type="InterPro" id="IPR036047">
    <property type="entry name" value="F-box-like_dom_sf"/>
</dbReference>
<dbReference type="Gene3D" id="1.20.1280.50">
    <property type="match status" value="1"/>
</dbReference>
<dbReference type="EnsemblPlants" id="QL08p012142:mrna">
    <property type="protein sequence ID" value="QL08p012142:mrna"/>
    <property type="gene ID" value="QL08p012142"/>
</dbReference>
<dbReference type="InterPro" id="IPR001810">
    <property type="entry name" value="F-box_dom"/>
</dbReference>
<dbReference type="CDD" id="cd22160">
    <property type="entry name" value="F-box_AtFBL13-like"/>
    <property type="match status" value="1"/>
</dbReference>
<evidence type="ECO:0000259" key="1">
    <source>
        <dbReference type="SMART" id="SM00256"/>
    </source>
</evidence>
<dbReference type="InParanoid" id="A0A7N2M9P7"/>
<accession>A0A7N2M9P7</accession>
<sequence>MADNLDMFRKLSEHLILIIISFLPFKEAVRTSVLSKRWRYIWHETRNIEFDERAFVDVRESQEMQASQRRGFMDFALQRIQNYQGRDIDKFQLTLSKPENFNGDIQRCISFAIIHNVKGLGLDFSDPTWAEDNLDNHAALFDLPLNVFGHIVLESIKLFSCNFRNSDFMNFAALKQVSFGWLELSLSFIKALLRNCPLLESLSLKKCWNLDHLEISGPNLRLKCFVADNCSLISNEIVIEAPNLRFFKYSWTIPHFEFEIHPAHMEEADLSFGMELDYDESIGYDLYKLRLQLYPIKVLTICTFMLQLIPHGDEPLRMEYDMNIRHLILKTSMHPYEFFGIVFLFNSSPYLENLTLDIGPGRIFYDYSSPVEGENLDRFWLERSIRYTCVVKSLKIVEVKGFKGTLHELCLLGRLIIYGKVLQHMYVTVSKEEDGSGGNENLYRARANGMLAFPRASSTLQISIN</sequence>
<organism evidence="2 3">
    <name type="scientific">Quercus lobata</name>
    <name type="common">Valley oak</name>
    <dbReference type="NCBI Taxonomy" id="97700"/>
    <lineage>
        <taxon>Eukaryota</taxon>
        <taxon>Viridiplantae</taxon>
        <taxon>Streptophyta</taxon>
        <taxon>Embryophyta</taxon>
        <taxon>Tracheophyta</taxon>
        <taxon>Spermatophyta</taxon>
        <taxon>Magnoliopsida</taxon>
        <taxon>eudicotyledons</taxon>
        <taxon>Gunneridae</taxon>
        <taxon>Pentapetalae</taxon>
        <taxon>rosids</taxon>
        <taxon>fabids</taxon>
        <taxon>Fagales</taxon>
        <taxon>Fagaceae</taxon>
        <taxon>Quercus</taxon>
    </lineage>
</organism>
<evidence type="ECO:0000313" key="2">
    <source>
        <dbReference type="EnsemblPlants" id="QL08p012142:mrna"/>
    </source>
</evidence>
<dbReference type="SUPFAM" id="SSF52047">
    <property type="entry name" value="RNI-like"/>
    <property type="match status" value="1"/>
</dbReference>
<proteinExistence type="predicted"/>
<dbReference type="Pfam" id="PF23622">
    <property type="entry name" value="LRR_At1g61320_AtMIF1"/>
    <property type="match status" value="1"/>
</dbReference>
<dbReference type="Pfam" id="PF00646">
    <property type="entry name" value="F-box"/>
    <property type="match status" value="1"/>
</dbReference>
<dbReference type="InterPro" id="IPR055357">
    <property type="entry name" value="LRR_At1g61320_AtMIF1"/>
</dbReference>
<protein>
    <recommendedName>
        <fullName evidence="1">F-box domain-containing protein</fullName>
    </recommendedName>
</protein>
<dbReference type="SUPFAM" id="SSF81383">
    <property type="entry name" value="F-box domain"/>
    <property type="match status" value="1"/>
</dbReference>